<dbReference type="InterPro" id="IPR036047">
    <property type="entry name" value="F-box-like_dom_sf"/>
</dbReference>
<name>A0AAW1W5R2_RUBAR</name>
<dbReference type="InterPro" id="IPR017451">
    <property type="entry name" value="F-box-assoc_interact_dom"/>
</dbReference>
<evidence type="ECO:0000313" key="4">
    <source>
        <dbReference type="Proteomes" id="UP001457282"/>
    </source>
</evidence>
<dbReference type="Proteomes" id="UP001457282">
    <property type="component" value="Unassembled WGS sequence"/>
</dbReference>
<evidence type="ECO:0000259" key="1">
    <source>
        <dbReference type="Pfam" id="PF00646"/>
    </source>
</evidence>
<dbReference type="NCBIfam" id="TIGR01640">
    <property type="entry name" value="F_box_assoc_1"/>
    <property type="match status" value="1"/>
</dbReference>
<dbReference type="SUPFAM" id="SSF81383">
    <property type="entry name" value="F-box domain"/>
    <property type="match status" value="1"/>
</dbReference>
<dbReference type="Pfam" id="PF08268">
    <property type="entry name" value="FBA_3"/>
    <property type="match status" value="1"/>
</dbReference>
<dbReference type="Pfam" id="PF00646">
    <property type="entry name" value="F-box"/>
    <property type="match status" value="1"/>
</dbReference>
<dbReference type="InterPro" id="IPR013187">
    <property type="entry name" value="F-box-assoc_dom_typ3"/>
</dbReference>
<reference evidence="3 4" key="1">
    <citation type="journal article" date="2023" name="G3 (Bethesda)">
        <title>A chromosome-length genome assembly and annotation of blackberry (Rubus argutus, cv. 'Hillquist').</title>
        <authorList>
            <person name="Bruna T."/>
            <person name="Aryal R."/>
            <person name="Dudchenko O."/>
            <person name="Sargent D.J."/>
            <person name="Mead D."/>
            <person name="Buti M."/>
            <person name="Cavallini A."/>
            <person name="Hytonen T."/>
            <person name="Andres J."/>
            <person name="Pham M."/>
            <person name="Weisz D."/>
            <person name="Mascagni F."/>
            <person name="Usai G."/>
            <person name="Natali L."/>
            <person name="Bassil N."/>
            <person name="Fernandez G.E."/>
            <person name="Lomsadze A."/>
            <person name="Armour M."/>
            <person name="Olukolu B."/>
            <person name="Poorten T."/>
            <person name="Britton C."/>
            <person name="Davik J."/>
            <person name="Ashrafi H."/>
            <person name="Aiden E.L."/>
            <person name="Borodovsky M."/>
            <person name="Worthington M."/>
        </authorList>
    </citation>
    <scope>NUCLEOTIDE SEQUENCE [LARGE SCALE GENOMIC DNA]</scope>
    <source>
        <strain evidence="3">PI 553951</strain>
    </source>
</reference>
<organism evidence="3 4">
    <name type="scientific">Rubus argutus</name>
    <name type="common">Southern blackberry</name>
    <dbReference type="NCBI Taxonomy" id="59490"/>
    <lineage>
        <taxon>Eukaryota</taxon>
        <taxon>Viridiplantae</taxon>
        <taxon>Streptophyta</taxon>
        <taxon>Embryophyta</taxon>
        <taxon>Tracheophyta</taxon>
        <taxon>Spermatophyta</taxon>
        <taxon>Magnoliopsida</taxon>
        <taxon>eudicotyledons</taxon>
        <taxon>Gunneridae</taxon>
        <taxon>Pentapetalae</taxon>
        <taxon>rosids</taxon>
        <taxon>fabids</taxon>
        <taxon>Rosales</taxon>
        <taxon>Rosaceae</taxon>
        <taxon>Rosoideae</taxon>
        <taxon>Rosoideae incertae sedis</taxon>
        <taxon>Rubus</taxon>
    </lineage>
</organism>
<dbReference type="AlphaFoldDB" id="A0AAW1W5R2"/>
<evidence type="ECO:0000313" key="3">
    <source>
        <dbReference type="EMBL" id="KAK9920225.1"/>
    </source>
</evidence>
<feature type="domain" description="F-box" evidence="1">
    <location>
        <begin position="28"/>
        <end position="67"/>
    </location>
</feature>
<dbReference type="EMBL" id="JBEDUW010000006">
    <property type="protein sequence ID" value="KAK9920225.1"/>
    <property type="molecule type" value="Genomic_DNA"/>
</dbReference>
<dbReference type="InterPro" id="IPR001810">
    <property type="entry name" value="F-box_dom"/>
</dbReference>
<evidence type="ECO:0000259" key="2">
    <source>
        <dbReference type="Pfam" id="PF08268"/>
    </source>
</evidence>
<gene>
    <name evidence="3" type="ORF">M0R45_028783</name>
</gene>
<sequence length="449" mass="51313">MEYWTEIMRRYCRRKKKTNNNDIIKTTLMDLPRDIIIDILLRLPLNTLGCLRCVSKTLLNRLDDPHFGAAHARLLTTTNAAAQVPQLVLGTVLGVVVALQSMKYDGVALRAESKHAITSFIFPLSEPLLVKYCLDFCYYDLFFFRESVFGGQPCLLFNPLRREVLKLPTNNFPVQKNFRCSYGMGFDSITNTHKIVCVSSNSEQGCLEAQVLVLGTSSWKRIPSLPFCDLSEKKICAYGDMHWLIDLSIQARDNAQGLGIISFDFKKEEFYWTPHPTLISMVDVPFLHLLTLRGSVAIAHASSDKTIMIWVLNNYDTKEWELKHSISCFGACFVPEPGLWPKLLNSHTCGEWEHGIFFMDKLGEESFFLDLRPAFLIIKALRKILTFGCSSKPVKIVSYARSFISLKDYGQLVKLQTVAQKDRMRPRFLQIFGQCFVNAKKIGKRKHQL</sequence>
<dbReference type="PANTHER" id="PTHR31111">
    <property type="entry name" value="BNAA05G37150D PROTEIN-RELATED"/>
    <property type="match status" value="1"/>
</dbReference>
<comment type="caution">
    <text evidence="3">The sequence shown here is derived from an EMBL/GenBank/DDBJ whole genome shotgun (WGS) entry which is preliminary data.</text>
</comment>
<accession>A0AAW1W5R2</accession>
<dbReference type="PANTHER" id="PTHR31111:SF136">
    <property type="entry name" value="F-BOX ASSOCIATED DOMAIN-CONTAINING PROTEIN"/>
    <property type="match status" value="1"/>
</dbReference>
<feature type="domain" description="F-box associated beta-propeller type 3" evidence="2">
    <location>
        <begin position="156"/>
        <end position="324"/>
    </location>
</feature>
<evidence type="ECO:0008006" key="5">
    <source>
        <dbReference type="Google" id="ProtNLM"/>
    </source>
</evidence>
<keyword evidence="4" id="KW-1185">Reference proteome</keyword>
<protein>
    <recommendedName>
        <fullName evidence="5">F-box domain-containing protein</fullName>
    </recommendedName>
</protein>
<proteinExistence type="predicted"/>